<dbReference type="PANTHER" id="PTHR36306:SF3">
    <property type="entry name" value="GLYCOSIDE HYDROLASE FAMILY 57"/>
    <property type="match status" value="1"/>
</dbReference>
<evidence type="ECO:0000313" key="6">
    <source>
        <dbReference type="Proteomes" id="UP000001784"/>
    </source>
</evidence>
<dbReference type="RefSeq" id="WP_011699200.1">
    <property type="nucleotide sequence ID" value="NC_008554.1"/>
</dbReference>
<dbReference type="OrthoDB" id="9757977at2"/>
<dbReference type="InParanoid" id="A0LKS9"/>
<dbReference type="KEGG" id="sfu:Sfum_2350"/>
<keyword evidence="5" id="KW-0378">Hydrolase</keyword>
<name>A0LKS9_SYNFM</name>
<dbReference type="InterPro" id="IPR021923">
    <property type="entry name" value="DUF3536"/>
</dbReference>
<dbReference type="InterPro" id="IPR052046">
    <property type="entry name" value="GH57_Enzymes"/>
</dbReference>
<dbReference type="InterPro" id="IPR004300">
    <property type="entry name" value="Glyco_hydro_57_N"/>
</dbReference>
<comment type="similarity">
    <text evidence="1 3">Belongs to the glycosyl hydrolase 57 family.</text>
</comment>
<organism evidence="5 6">
    <name type="scientific">Syntrophobacter fumaroxidans (strain DSM 10017 / MPOB)</name>
    <dbReference type="NCBI Taxonomy" id="335543"/>
    <lineage>
        <taxon>Bacteria</taxon>
        <taxon>Pseudomonadati</taxon>
        <taxon>Thermodesulfobacteriota</taxon>
        <taxon>Syntrophobacteria</taxon>
        <taxon>Syntrophobacterales</taxon>
        <taxon>Syntrophobacteraceae</taxon>
        <taxon>Syntrophobacter</taxon>
    </lineage>
</organism>
<dbReference type="EMBL" id="CP000478">
    <property type="protein sequence ID" value="ABK18031.1"/>
    <property type="molecule type" value="Genomic_DNA"/>
</dbReference>
<evidence type="ECO:0000313" key="5">
    <source>
        <dbReference type="EMBL" id="ABK18031.1"/>
    </source>
</evidence>
<evidence type="ECO:0000256" key="3">
    <source>
        <dbReference type="RuleBase" id="RU361196"/>
    </source>
</evidence>
<dbReference type="Gene3D" id="3.20.110.10">
    <property type="entry name" value="Glycoside hydrolase 38, N terminal domain"/>
    <property type="match status" value="2"/>
</dbReference>
<gene>
    <name evidence="5" type="ordered locus">Sfum_2350</name>
</gene>
<dbReference type="AlphaFoldDB" id="A0LKS9"/>
<evidence type="ECO:0000256" key="1">
    <source>
        <dbReference type="ARBA" id="ARBA00006821"/>
    </source>
</evidence>
<evidence type="ECO:0000259" key="4">
    <source>
        <dbReference type="Pfam" id="PF03065"/>
    </source>
</evidence>
<dbReference type="STRING" id="335543.Sfum_2350"/>
<feature type="domain" description="Glycoside hydrolase family 57 N-terminal" evidence="4">
    <location>
        <begin position="38"/>
        <end position="311"/>
    </location>
</feature>
<dbReference type="GO" id="GO:0005975">
    <property type="term" value="P:carbohydrate metabolic process"/>
    <property type="evidence" value="ECO:0007669"/>
    <property type="project" value="InterPro"/>
</dbReference>
<evidence type="ECO:0000256" key="2">
    <source>
        <dbReference type="ARBA" id="ARBA00023277"/>
    </source>
</evidence>
<protein>
    <submittedName>
        <fullName evidence="5">Glycoside hydrolase, family 57</fullName>
    </submittedName>
</protein>
<dbReference type="GO" id="GO:0016787">
    <property type="term" value="F:hydrolase activity"/>
    <property type="evidence" value="ECO:0007669"/>
    <property type="project" value="UniProtKB-KW"/>
</dbReference>
<dbReference type="CAZy" id="GH57">
    <property type="family name" value="Glycoside Hydrolase Family 57"/>
</dbReference>
<dbReference type="PANTHER" id="PTHR36306">
    <property type="entry name" value="ALPHA-AMYLASE-RELATED-RELATED"/>
    <property type="match status" value="1"/>
</dbReference>
<sequence>MTRYVCIHGHFYQPPRENPWLGEVELQDSAYPFHDWNEKIAAQCYAPNAASRILDHEQRIIRIVNNYSKISFNFGPTLLSWMERHRPETHEAIVEADRLSRSRFSGHGSALAQVYNHMIMPLANERDKYTQVTWGIEDFRRRFGRDPEGMWLPECAVDTRSLEVLAELGIRFTVLAPRQAANVRRLLPEADWENVEDARIDPTTVYLCRLPSGRSISLFFYDGPISREIAFSGLLSNGQSLAERLISAFDDARDRPQLVHAAVDGETFGHHQRHGDMALAYCLHFVESGEHAQLTNYGEFLEKNPPTHEVEIYDNSSWSCIHGIERWRENCGCHTGMHGGWTQSWRGPLRHSMDRLRDEAALAFEEVGSQFLRSPWEARNRYIEVVLDRSPENVERFLANHTVRALDRYEKVQVLQLLEMQHNAMLMYTSCGWFFDEISGVESVQVLQYAARVAQFVELLTGTPVEEDFAGRLEAAPSNLFGNGARVYEMFVRPARLDLLRVGVHYAVSTLFEDYPDETPIYSYTIRRECHETMEAGRLRLAIGRAVVRSNIIWSEETVSYAVLHLGDHNISGGGRVFRGDDAYTLMESEIRSAFDRADVPEVIRLMDKHFGTNNFSLWHLFRDEQRKVIDQILALTYSDIEASYRRIFENTHAVMNFLQGLQVPLPKFILAAAERIVNLDLARLFETEAMDHARLESLLSVAQRWGLDLDREKLGFNAGAWITGAMERLLENPEEKERMEEIARVLGLLQAAAVPLDLWGAQNLYYSLGESTHGRMKNEAGGRGESAEEWVRSFDQLGRHLNVVMP</sequence>
<keyword evidence="2 3" id="KW-0119">Carbohydrate metabolism</keyword>
<proteinExistence type="inferred from homology"/>
<reference evidence="5 6" key="1">
    <citation type="submission" date="2006-10" db="EMBL/GenBank/DDBJ databases">
        <title>Complete sequence of Syntrophobacter fumaroxidans MPOB.</title>
        <authorList>
            <consortium name="US DOE Joint Genome Institute"/>
            <person name="Copeland A."/>
            <person name="Lucas S."/>
            <person name="Lapidus A."/>
            <person name="Barry K."/>
            <person name="Detter J.C."/>
            <person name="Glavina del Rio T."/>
            <person name="Hammon N."/>
            <person name="Israni S."/>
            <person name="Pitluck S."/>
            <person name="Goltsman E.G."/>
            <person name="Martinez M."/>
            <person name="Schmutz J."/>
            <person name="Larimer F."/>
            <person name="Land M."/>
            <person name="Hauser L."/>
            <person name="Kyrpides N."/>
            <person name="Kim E."/>
            <person name="Boone D.R."/>
            <person name="Brockman F."/>
            <person name="Culley D."/>
            <person name="Ferry J."/>
            <person name="Gunsalus R."/>
            <person name="McInerney M.J."/>
            <person name="Morrison M."/>
            <person name="Plugge C."/>
            <person name="Rohlin L."/>
            <person name="Scholten J."/>
            <person name="Sieber J."/>
            <person name="Stams A.J.M."/>
            <person name="Worm P."/>
            <person name="Henstra A.M."/>
            <person name="Richardson P."/>
        </authorList>
    </citation>
    <scope>NUCLEOTIDE SEQUENCE [LARGE SCALE GENOMIC DNA]</scope>
    <source>
        <strain evidence="6">DSM 10017 / MPOB</strain>
    </source>
</reference>
<keyword evidence="6" id="KW-1185">Reference proteome</keyword>
<dbReference type="Proteomes" id="UP000001784">
    <property type="component" value="Chromosome"/>
</dbReference>
<dbReference type="HOGENOM" id="CLU_018719_0_0_7"/>
<dbReference type="InterPro" id="IPR011330">
    <property type="entry name" value="Glyco_hydro/deAcase_b/a-brl"/>
</dbReference>
<dbReference type="SUPFAM" id="SSF88713">
    <property type="entry name" value="Glycoside hydrolase/deacetylase"/>
    <property type="match status" value="1"/>
</dbReference>
<dbReference type="CDD" id="cd10797">
    <property type="entry name" value="GH57N_APU_like_1"/>
    <property type="match status" value="1"/>
</dbReference>
<dbReference type="InterPro" id="IPR027291">
    <property type="entry name" value="Glyco_hydro_38_N_sf"/>
</dbReference>
<dbReference type="Pfam" id="PF03065">
    <property type="entry name" value="Glyco_hydro_57"/>
    <property type="match status" value="1"/>
</dbReference>
<accession>A0LKS9</accession>
<dbReference type="eggNOG" id="COG1449">
    <property type="taxonomic scope" value="Bacteria"/>
</dbReference>
<dbReference type="Pfam" id="PF12055">
    <property type="entry name" value="DUF3536"/>
    <property type="match status" value="1"/>
</dbReference>